<evidence type="ECO:0000313" key="7">
    <source>
        <dbReference type="EMBL" id="MDR6212504.1"/>
    </source>
</evidence>
<accession>A0ABU1I5L0</accession>
<sequence length="597" mass="64550">MPSPAPQAAVSTTPPAPRSGRSFSFRNQLTLWFGGLSLAALLGGGAYVGHIATGEMAQSGGEALYINARSAADLLATNLRERAQEIDLLRLSPTFTRGDLASKDVRQALDARKAAHNEYAWIGVTSARGVITQATDGILVGETVDHRPWFSAALKGNFVGDVHDAVLLAKRLPNVRQDQPLRFIDFSAPILDEQGRLRGVLGAHAHWSWVTDTVEAVVSGPGALSRAEVLIADKAGNILYPFRYAGVLKLPRGADANPGTHYTSVAWDDGERYLTSLVPVASPGESQLGWRVVLRQPAQVAQAPVRALRNQLLVLGLGTALLCGLLAHRLASRVSRPLEHLADAARRIERREAAPPYPAGHHAAEIDQLNQSFQSMTQSLLEREQQLSQLNASLETLVDERTQALHRANAELESLVVRDPLTGLYNRRRFDERLAELLQLSQRTGHAFALMLVDADHFKRVNDTFGHPAGDAVLKQLARLISDSVRVTDFVARYGGEEFVVLLPDVRDVREGLTVAEKLRAAVAAHDFGAVGPLTVSIGLGCTHSGDRVPDDLVGRADKALYQAKQQGRNRTVALPLATPETPAGSAAFFAEQNGRT</sequence>
<dbReference type="InterPro" id="IPR029787">
    <property type="entry name" value="Nucleotide_cyclase"/>
</dbReference>
<reference evidence="7 8" key="1">
    <citation type="submission" date="2023-08" db="EMBL/GenBank/DDBJ databases">
        <title>Functional and genomic diversity of the sorghum phyllosphere microbiome.</title>
        <authorList>
            <person name="Shade A."/>
        </authorList>
    </citation>
    <scope>NUCLEOTIDE SEQUENCE [LARGE SCALE GENOMIC DNA]</scope>
    <source>
        <strain evidence="7 8">SORGH_AS_0335</strain>
    </source>
</reference>
<dbReference type="PANTHER" id="PTHR45138">
    <property type="entry name" value="REGULATORY COMPONENTS OF SENSORY TRANSDUCTION SYSTEM"/>
    <property type="match status" value="1"/>
</dbReference>
<dbReference type="SUPFAM" id="SSF158472">
    <property type="entry name" value="HAMP domain-like"/>
    <property type="match status" value="1"/>
</dbReference>
<evidence type="ECO:0000313" key="8">
    <source>
        <dbReference type="Proteomes" id="UP001267710"/>
    </source>
</evidence>
<keyword evidence="4" id="KW-0812">Transmembrane</keyword>
<dbReference type="SMART" id="SM00267">
    <property type="entry name" value="GGDEF"/>
    <property type="match status" value="1"/>
</dbReference>
<dbReference type="SUPFAM" id="SSF55073">
    <property type="entry name" value="Nucleotide cyclase"/>
    <property type="match status" value="1"/>
</dbReference>
<dbReference type="EC" id="2.7.7.65" evidence="1"/>
<dbReference type="EMBL" id="JAVIZX010000001">
    <property type="protein sequence ID" value="MDR6212504.1"/>
    <property type="molecule type" value="Genomic_DNA"/>
</dbReference>
<evidence type="ECO:0000256" key="2">
    <source>
        <dbReference type="ARBA" id="ARBA00034247"/>
    </source>
</evidence>
<evidence type="ECO:0000256" key="4">
    <source>
        <dbReference type="SAM" id="Phobius"/>
    </source>
</evidence>
<evidence type="ECO:0000259" key="5">
    <source>
        <dbReference type="PROSITE" id="PS50885"/>
    </source>
</evidence>
<dbReference type="InterPro" id="IPR000160">
    <property type="entry name" value="GGDEF_dom"/>
</dbReference>
<keyword evidence="4" id="KW-1133">Transmembrane helix</keyword>
<organism evidence="7 8">
    <name type="scientific">Paracidovorax wautersii</name>
    <dbReference type="NCBI Taxonomy" id="1177982"/>
    <lineage>
        <taxon>Bacteria</taxon>
        <taxon>Pseudomonadati</taxon>
        <taxon>Pseudomonadota</taxon>
        <taxon>Betaproteobacteria</taxon>
        <taxon>Burkholderiales</taxon>
        <taxon>Comamonadaceae</taxon>
        <taxon>Paracidovorax</taxon>
    </lineage>
</organism>
<evidence type="ECO:0000256" key="3">
    <source>
        <dbReference type="SAM" id="MobiDB-lite"/>
    </source>
</evidence>
<proteinExistence type="predicted"/>
<dbReference type="Gene3D" id="6.10.340.10">
    <property type="match status" value="1"/>
</dbReference>
<protein>
    <recommendedName>
        <fullName evidence="1">diguanylate cyclase</fullName>
        <ecNumber evidence="1">2.7.7.65</ecNumber>
    </recommendedName>
</protein>
<comment type="catalytic activity">
    <reaction evidence="2">
        <text>2 GTP = 3',3'-c-di-GMP + 2 diphosphate</text>
        <dbReference type="Rhea" id="RHEA:24898"/>
        <dbReference type="ChEBI" id="CHEBI:33019"/>
        <dbReference type="ChEBI" id="CHEBI:37565"/>
        <dbReference type="ChEBI" id="CHEBI:58805"/>
        <dbReference type="EC" id="2.7.7.65"/>
    </reaction>
</comment>
<dbReference type="RefSeq" id="WP_309825454.1">
    <property type="nucleotide sequence ID" value="NZ_JAVIZX010000001.1"/>
</dbReference>
<dbReference type="CDD" id="cd01949">
    <property type="entry name" value="GGDEF"/>
    <property type="match status" value="1"/>
</dbReference>
<evidence type="ECO:0000256" key="1">
    <source>
        <dbReference type="ARBA" id="ARBA00012528"/>
    </source>
</evidence>
<dbReference type="SMART" id="SM00304">
    <property type="entry name" value="HAMP"/>
    <property type="match status" value="1"/>
</dbReference>
<keyword evidence="4" id="KW-0472">Membrane</keyword>
<feature type="domain" description="HAMP" evidence="5">
    <location>
        <begin position="332"/>
        <end position="385"/>
    </location>
</feature>
<dbReference type="InterPro" id="IPR043128">
    <property type="entry name" value="Rev_trsase/Diguanyl_cyclase"/>
</dbReference>
<evidence type="ECO:0000259" key="6">
    <source>
        <dbReference type="PROSITE" id="PS50887"/>
    </source>
</evidence>
<dbReference type="NCBIfam" id="TIGR00254">
    <property type="entry name" value="GGDEF"/>
    <property type="match status" value="1"/>
</dbReference>
<gene>
    <name evidence="7" type="ORF">QE399_000193</name>
</gene>
<feature type="domain" description="GGDEF" evidence="6">
    <location>
        <begin position="446"/>
        <end position="577"/>
    </location>
</feature>
<dbReference type="Gene3D" id="3.30.70.270">
    <property type="match status" value="1"/>
</dbReference>
<dbReference type="CDD" id="cd06225">
    <property type="entry name" value="HAMP"/>
    <property type="match status" value="1"/>
</dbReference>
<keyword evidence="8" id="KW-1185">Reference proteome</keyword>
<dbReference type="Proteomes" id="UP001267710">
    <property type="component" value="Unassembled WGS sequence"/>
</dbReference>
<feature type="transmembrane region" description="Helical" evidence="4">
    <location>
        <begin position="29"/>
        <end position="49"/>
    </location>
</feature>
<dbReference type="Pfam" id="PF00990">
    <property type="entry name" value="GGDEF"/>
    <property type="match status" value="1"/>
</dbReference>
<dbReference type="PROSITE" id="PS50887">
    <property type="entry name" value="GGDEF"/>
    <property type="match status" value="1"/>
</dbReference>
<dbReference type="Pfam" id="PF00672">
    <property type="entry name" value="HAMP"/>
    <property type="match status" value="1"/>
</dbReference>
<dbReference type="PANTHER" id="PTHR45138:SF9">
    <property type="entry name" value="DIGUANYLATE CYCLASE DGCM-RELATED"/>
    <property type="match status" value="1"/>
</dbReference>
<dbReference type="InterPro" id="IPR050469">
    <property type="entry name" value="Diguanylate_Cyclase"/>
</dbReference>
<feature type="region of interest" description="Disordered" evidence="3">
    <location>
        <begin position="1"/>
        <end position="21"/>
    </location>
</feature>
<dbReference type="PROSITE" id="PS50885">
    <property type="entry name" value="HAMP"/>
    <property type="match status" value="1"/>
</dbReference>
<comment type="caution">
    <text evidence="7">The sequence shown here is derived from an EMBL/GenBank/DDBJ whole genome shotgun (WGS) entry which is preliminary data.</text>
</comment>
<dbReference type="InterPro" id="IPR003660">
    <property type="entry name" value="HAMP_dom"/>
</dbReference>
<name>A0ABU1I5L0_9BURK</name>
<dbReference type="Gene3D" id="3.30.450.20">
    <property type="entry name" value="PAS domain"/>
    <property type="match status" value="1"/>
</dbReference>